<evidence type="ECO:0000256" key="1">
    <source>
        <dbReference type="SAM" id="MobiDB-lite"/>
    </source>
</evidence>
<gene>
    <name evidence="2" type="ORF">FHX46_001813</name>
</gene>
<proteinExistence type="predicted"/>
<name>A0ABX0SQX2_9PSEU</name>
<feature type="region of interest" description="Disordered" evidence="1">
    <location>
        <begin position="143"/>
        <end position="184"/>
    </location>
</feature>
<evidence type="ECO:0000313" key="3">
    <source>
        <dbReference type="Proteomes" id="UP000754495"/>
    </source>
</evidence>
<reference evidence="2 3" key="1">
    <citation type="submission" date="2020-03" db="EMBL/GenBank/DDBJ databases">
        <title>Sequencing the genomes of 1000 actinobacteria strains.</title>
        <authorList>
            <person name="Klenk H.-P."/>
        </authorList>
    </citation>
    <scope>NUCLEOTIDE SEQUENCE [LARGE SCALE GENOMIC DNA]</scope>
    <source>
        <strain evidence="2 3">DSM 45668</strain>
    </source>
</reference>
<dbReference type="Proteomes" id="UP000754495">
    <property type="component" value="Unassembled WGS sequence"/>
</dbReference>
<comment type="caution">
    <text evidence="2">The sequence shown here is derived from an EMBL/GenBank/DDBJ whole genome shotgun (WGS) entry which is preliminary data.</text>
</comment>
<dbReference type="EMBL" id="JAANOU010000001">
    <property type="protein sequence ID" value="NIH79283.1"/>
    <property type="molecule type" value="Genomic_DNA"/>
</dbReference>
<organism evidence="2 3">
    <name type="scientific">Amycolatopsis viridis</name>
    <dbReference type="NCBI Taxonomy" id="185678"/>
    <lineage>
        <taxon>Bacteria</taxon>
        <taxon>Bacillati</taxon>
        <taxon>Actinomycetota</taxon>
        <taxon>Actinomycetes</taxon>
        <taxon>Pseudonocardiales</taxon>
        <taxon>Pseudonocardiaceae</taxon>
        <taxon>Amycolatopsis</taxon>
    </lineage>
</organism>
<keyword evidence="3" id="KW-1185">Reference proteome</keyword>
<evidence type="ECO:0000313" key="2">
    <source>
        <dbReference type="EMBL" id="NIH79283.1"/>
    </source>
</evidence>
<protein>
    <submittedName>
        <fullName evidence="2">Uncharacterized protein</fullName>
    </submittedName>
</protein>
<sequence>MPENRWPADLEIVARGHRLVASHEVLRHGAEGALQALLHAAAHGLAAARGITDTSRRGRYHNNRFVALAEELGLEVADAGRPGWAVTTVPPATAAAYTAELDDLSPALAELPEPQPYRPPAEAQHSRGKLRAVVPATAADLGRPCTANERGAAVAGARPDRGRRPGKRAIPRNLLVRATSVSRA</sequence>
<dbReference type="RefSeq" id="WP_167112364.1">
    <property type="nucleotide sequence ID" value="NZ_JAANOU010000001.1"/>
</dbReference>
<accession>A0ABX0SQX2</accession>